<protein>
    <submittedName>
        <fullName evidence="1">Uncharacterized protein</fullName>
    </submittedName>
</protein>
<dbReference type="RefSeq" id="WP_099518868.1">
    <property type="nucleotide sequence ID" value="NZ_CP016808.1"/>
</dbReference>
<accession>A0A1B2DIZ1</accession>
<organism evidence="1">
    <name type="scientific">Paenibacillus sp. BIHB 4019</name>
    <dbReference type="NCBI Taxonomy" id="1870819"/>
    <lineage>
        <taxon>Bacteria</taxon>
        <taxon>Bacillati</taxon>
        <taxon>Bacillota</taxon>
        <taxon>Bacilli</taxon>
        <taxon>Bacillales</taxon>
        <taxon>Paenibacillaceae</taxon>
        <taxon>Paenibacillus</taxon>
    </lineage>
</organism>
<proteinExistence type="predicted"/>
<gene>
    <name evidence="1" type="ORF">BBD42_15345</name>
</gene>
<dbReference type="AlphaFoldDB" id="A0A1B2DIZ1"/>
<dbReference type="EMBL" id="CP016808">
    <property type="protein sequence ID" value="ANY67687.1"/>
    <property type="molecule type" value="Genomic_DNA"/>
</dbReference>
<reference evidence="1" key="1">
    <citation type="submission" date="2016-08" db="EMBL/GenBank/DDBJ databases">
        <title>Complete Genome Seqeunce of Paenibacillus sp. BIHB 4019 from tea rhizoplane.</title>
        <authorList>
            <person name="Thakur R."/>
            <person name="Swarnkar M.K."/>
            <person name="Gulati A."/>
        </authorList>
    </citation>
    <scope>NUCLEOTIDE SEQUENCE [LARGE SCALE GENOMIC DNA]</scope>
    <source>
        <strain evidence="1">BIHB4019</strain>
    </source>
</reference>
<name>A0A1B2DIZ1_9BACL</name>
<evidence type="ECO:0000313" key="1">
    <source>
        <dbReference type="EMBL" id="ANY67687.1"/>
    </source>
</evidence>
<sequence length="59" mass="6558">MTVKYEDLPKGLYAAYNLLTSEVVGFVRAYDNMAAHGLAVKHYGANINVRSVIKVVEQE</sequence>